<gene>
    <name evidence="3" type="ORF">WICPIJ_006123</name>
</gene>
<sequence>MIFPSFVLPILLFLTRINCQGYYNTSDSSQSVFLTHITAFLRVTAVTTYIPTATTIVTNHATYRVTDAPTTLTITHCPCDLRTDVTIPATPVTTTKTYSTFVTAPTHTTTVLENWSETVTLTNIGSSYTLTNYVATQTNAVFIIPTGKLPGEYVTVTISPPSPTAIINEEVKRDVSMQQVYVLGEGVTQIDNAMLITSVPGVGKIGILATKAESESMGRDYQTEPPLPLTTLNPEDEIHEPWTPDLITKA</sequence>
<evidence type="ECO:0000256" key="2">
    <source>
        <dbReference type="SAM" id="SignalP"/>
    </source>
</evidence>
<keyword evidence="4" id="KW-1185">Reference proteome</keyword>
<reference evidence="3" key="2">
    <citation type="submission" date="2021-01" db="EMBL/GenBank/DDBJ databases">
        <authorList>
            <person name="Schikora-Tamarit M.A."/>
        </authorList>
    </citation>
    <scope>NUCLEOTIDE SEQUENCE</scope>
    <source>
        <strain evidence="3">CBS2887</strain>
    </source>
</reference>
<feature type="region of interest" description="Disordered" evidence="1">
    <location>
        <begin position="214"/>
        <end position="250"/>
    </location>
</feature>
<reference evidence="3" key="1">
    <citation type="journal article" date="2021" name="Open Biol.">
        <title>Shared evolutionary footprints suggest mitochondrial oxidative damage underlies multiple complex I losses in fungi.</title>
        <authorList>
            <person name="Schikora-Tamarit M.A."/>
            <person name="Marcet-Houben M."/>
            <person name="Nosek J."/>
            <person name="Gabaldon T."/>
        </authorList>
    </citation>
    <scope>NUCLEOTIDE SEQUENCE</scope>
    <source>
        <strain evidence="3">CBS2887</strain>
    </source>
</reference>
<name>A0A9P8TKH2_WICPI</name>
<accession>A0A9P8TKH2</accession>
<organism evidence="3 4">
    <name type="scientific">Wickerhamomyces pijperi</name>
    <name type="common">Yeast</name>
    <name type="synonym">Pichia pijperi</name>
    <dbReference type="NCBI Taxonomy" id="599730"/>
    <lineage>
        <taxon>Eukaryota</taxon>
        <taxon>Fungi</taxon>
        <taxon>Dikarya</taxon>
        <taxon>Ascomycota</taxon>
        <taxon>Saccharomycotina</taxon>
        <taxon>Saccharomycetes</taxon>
        <taxon>Phaffomycetales</taxon>
        <taxon>Wickerhamomycetaceae</taxon>
        <taxon>Wickerhamomyces</taxon>
    </lineage>
</organism>
<proteinExistence type="predicted"/>
<feature type="signal peptide" evidence="2">
    <location>
        <begin position="1"/>
        <end position="19"/>
    </location>
</feature>
<feature type="chain" id="PRO_5040128438" evidence="2">
    <location>
        <begin position="20"/>
        <end position="250"/>
    </location>
</feature>
<dbReference type="Proteomes" id="UP000774326">
    <property type="component" value="Unassembled WGS sequence"/>
</dbReference>
<evidence type="ECO:0000313" key="3">
    <source>
        <dbReference type="EMBL" id="KAH3682908.1"/>
    </source>
</evidence>
<dbReference type="EMBL" id="JAEUBG010003359">
    <property type="protein sequence ID" value="KAH3682908.1"/>
    <property type="molecule type" value="Genomic_DNA"/>
</dbReference>
<keyword evidence="2" id="KW-0732">Signal</keyword>
<protein>
    <submittedName>
        <fullName evidence="3">Uncharacterized protein</fullName>
    </submittedName>
</protein>
<evidence type="ECO:0000313" key="4">
    <source>
        <dbReference type="Proteomes" id="UP000774326"/>
    </source>
</evidence>
<evidence type="ECO:0000256" key="1">
    <source>
        <dbReference type="SAM" id="MobiDB-lite"/>
    </source>
</evidence>
<dbReference type="AlphaFoldDB" id="A0A9P8TKH2"/>
<comment type="caution">
    <text evidence="3">The sequence shown here is derived from an EMBL/GenBank/DDBJ whole genome shotgun (WGS) entry which is preliminary data.</text>
</comment>